<dbReference type="SUPFAM" id="SSF51126">
    <property type="entry name" value="Pectin lyase-like"/>
    <property type="match status" value="1"/>
</dbReference>
<gene>
    <name evidence="14" type="ORF">DH2020_020056</name>
</gene>
<dbReference type="Gene3D" id="1.20.140.40">
    <property type="entry name" value="Invertase/pectin methylesterase inhibitor family protein"/>
    <property type="match status" value="1"/>
</dbReference>
<dbReference type="EMBL" id="JABTTQ020000011">
    <property type="protein sequence ID" value="KAK6146187.1"/>
    <property type="molecule type" value="Genomic_DNA"/>
</dbReference>
<dbReference type="Pfam" id="PF04043">
    <property type="entry name" value="PMEI"/>
    <property type="match status" value="1"/>
</dbReference>
<dbReference type="InterPro" id="IPR035513">
    <property type="entry name" value="Invertase/methylesterase_inhib"/>
</dbReference>
<accession>A0ABR0WIV6</accession>
<dbReference type="InterPro" id="IPR000070">
    <property type="entry name" value="Pectinesterase_cat"/>
</dbReference>
<evidence type="ECO:0000256" key="8">
    <source>
        <dbReference type="ARBA" id="ARBA00023085"/>
    </source>
</evidence>
<evidence type="ECO:0000256" key="12">
    <source>
        <dbReference type="RuleBase" id="RU000589"/>
    </source>
</evidence>
<evidence type="ECO:0000256" key="2">
    <source>
        <dbReference type="ARBA" id="ARBA00005184"/>
    </source>
</evidence>
<evidence type="ECO:0000256" key="10">
    <source>
        <dbReference type="ARBA" id="ARBA00047928"/>
    </source>
</evidence>
<dbReference type="Gene3D" id="2.160.20.10">
    <property type="entry name" value="Single-stranded right-handed beta-helix, Pectin lyase-like"/>
    <property type="match status" value="1"/>
</dbReference>
<comment type="subcellular location">
    <subcellularLocation>
        <location evidence="1">Secreted</location>
    </subcellularLocation>
</comment>
<name>A0ABR0WIV6_REHGL</name>
<dbReference type="CDD" id="cd15798">
    <property type="entry name" value="PMEI-like_3"/>
    <property type="match status" value="1"/>
</dbReference>
<keyword evidence="7 12" id="KW-0378">Hydrolase</keyword>
<proteinExistence type="inferred from homology"/>
<evidence type="ECO:0000259" key="13">
    <source>
        <dbReference type="SMART" id="SM00856"/>
    </source>
</evidence>
<dbReference type="PROSITE" id="PS00503">
    <property type="entry name" value="PECTINESTERASE_2"/>
    <property type="match status" value="1"/>
</dbReference>
<feature type="signal peptide" evidence="12">
    <location>
        <begin position="1"/>
        <end position="23"/>
    </location>
</feature>
<dbReference type="PANTHER" id="PTHR31707">
    <property type="entry name" value="PECTINESTERASE"/>
    <property type="match status" value="1"/>
</dbReference>
<evidence type="ECO:0000256" key="5">
    <source>
        <dbReference type="ARBA" id="ARBA00013229"/>
    </source>
</evidence>
<comment type="pathway">
    <text evidence="2 12">Glycan metabolism; pectin degradation; 2-dehydro-3-deoxy-D-gluconate from pectin: step 1/5.</text>
</comment>
<dbReference type="InterPro" id="IPR012334">
    <property type="entry name" value="Pectin_lyas_fold"/>
</dbReference>
<dbReference type="Proteomes" id="UP001318860">
    <property type="component" value="Unassembled WGS sequence"/>
</dbReference>
<evidence type="ECO:0000256" key="3">
    <source>
        <dbReference type="ARBA" id="ARBA00006027"/>
    </source>
</evidence>
<evidence type="ECO:0000256" key="4">
    <source>
        <dbReference type="ARBA" id="ARBA00007786"/>
    </source>
</evidence>
<evidence type="ECO:0000256" key="1">
    <source>
        <dbReference type="ARBA" id="ARBA00004613"/>
    </source>
</evidence>
<comment type="catalytic activity">
    <reaction evidence="10 12">
        <text>[(1-&gt;4)-alpha-D-galacturonosyl methyl ester](n) + n H2O = [(1-&gt;4)-alpha-D-galacturonosyl](n) + n methanol + n H(+)</text>
        <dbReference type="Rhea" id="RHEA:22380"/>
        <dbReference type="Rhea" id="RHEA-COMP:14570"/>
        <dbReference type="Rhea" id="RHEA-COMP:14573"/>
        <dbReference type="ChEBI" id="CHEBI:15377"/>
        <dbReference type="ChEBI" id="CHEBI:15378"/>
        <dbReference type="ChEBI" id="CHEBI:17790"/>
        <dbReference type="ChEBI" id="CHEBI:140522"/>
        <dbReference type="ChEBI" id="CHEBI:140523"/>
        <dbReference type="EC" id="3.1.1.11"/>
    </reaction>
</comment>
<evidence type="ECO:0000256" key="11">
    <source>
        <dbReference type="PROSITE-ProRule" id="PRU10040"/>
    </source>
</evidence>
<comment type="similarity">
    <text evidence="3">In the N-terminal section; belongs to the PMEI family.</text>
</comment>
<dbReference type="InterPro" id="IPR006501">
    <property type="entry name" value="Pectinesterase_inhib_dom"/>
</dbReference>
<comment type="similarity">
    <text evidence="4">In the C-terminal section; belongs to the pectinesterase family.</text>
</comment>
<dbReference type="NCBIfam" id="TIGR01614">
    <property type="entry name" value="PME_inhib"/>
    <property type="match status" value="1"/>
</dbReference>
<keyword evidence="9" id="KW-0961">Cell wall biogenesis/degradation</keyword>
<keyword evidence="8 12" id="KW-0063">Aspartyl esterase</keyword>
<keyword evidence="12" id="KW-0732">Signal</keyword>
<dbReference type="SMART" id="SM00856">
    <property type="entry name" value="PMEI"/>
    <property type="match status" value="1"/>
</dbReference>
<keyword evidence="6" id="KW-0964">Secreted</keyword>
<keyword evidence="15" id="KW-1185">Reference proteome</keyword>
<dbReference type="InterPro" id="IPR033131">
    <property type="entry name" value="Pectinesterase_Asp_AS"/>
</dbReference>
<organism evidence="14 15">
    <name type="scientific">Rehmannia glutinosa</name>
    <name type="common">Chinese foxglove</name>
    <dbReference type="NCBI Taxonomy" id="99300"/>
    <lineage>
        <taxon>Eukaryota</taxon>
        <taxon>Viridiplantae</taxon>
        <taxon>Streptophyta</taxon>
        <taxon>Embryophyta</taxon>
        <taxon>Tracheophyta</taxon>
        <taxon>Spermatophyta</taxon>
        <taxon>Magnoliopsida</taxon>
        <taxon>eudicotyledons</taxon>
        <taxon>Gunneridae</taxon>
        <taxon>Pentapetalae</taxon>
        <taxon>asterids</taxon>
        <taxon>lamiids</taxon>
        <taxon>Lamiales</taxon>
        <taxon>Orobanchaceae</taxon>
        <taxon>Rehmannieae</taxon>
        <taxon>Rehmannia</taxon>
    </lineage>
</organism>
<evidence type="ECO:0000256" key="7">
    <source>
        <dbReference type="ARBA" id="ARBA00022801"/>
    </source>
</evidence>
<feature type="active site" evidence="11">
    <location>
        <position position="405"/>
    </location>
</feature>
<feature type="domain" description="Pectinesterase inhibitor" evidence="13">
    <location>
        <begin position="44"/>
        <end position="194"/>
    </location>
</feature>
<dbReference type="Pfam" id="PF01095">
    <property type="entry name" value="Pectinesterase"/>
    <property type="match status" value="1"/>
</dbReference>
<protein>
    <recommendedName>
        <fullName evidence="5 12">Pectinesterase</fullName>
        <ecNumber evidence="5 12">3.1.1.11</ecNumber>
    </recommendedName>
</protein>
<reference evidence="14 15" key="1">
    <citation type="journal article" date="2021" name="Comput. Struct. Biotechnol. J.">
        <title>De novo genome assembly of the potent medicinal plant Rehmannia glutinosa using nanopore technology.</title>
        <authorList>
            <person name="Ma L."/>
            <person name="Dong C."/>
            <person name="Song C."/>
            <person name="Wang X."/>
            <person name="Zheng X."/>
            <person name="Niu Y."/>
            <person name="Chen S."/>
            <person name="Feng W."/>
        </authorList>
    </citation>
    <scope>NUCLEOTIDE SEQUENCE [LARGE SCALE GENOMIC DNA]</scope>
    <source>
        <strain evidence="14">DH-2019</strain>
    </source>
</reference>
<feature type="chain" id="PRO_5044966703" description="Pectinesterase" evidence="12">
    <location>
        <begin position="24"/>
        <end position="564"/>
    </location>
</feature>
<evidence type="ECO:0000256" key="9">
    <source>
        <dbReference type="ARBA" id="ARBA00023316"/>
    </source>
</evidence>
<dbReference type="EC" id="3.1.1.11" evidence="5 12"/>
<evidence type="ECO:0000256" key="6">
    <source>
        <dbReference type="ARBA" id="ARBA00022525"/>
    </source>
</evidence>
<evidence type="ECO:0000313" key="15">
    <source>
        <dbReference type="Proteomes" id="UP001318860"/>
    </source>
</evidence>
<evidence type="ECO:0000313" key="14">
    <source>
        <dbReference type="EMBL" id="KAK6146187.1"/>
    </source>
</evidence>
<dbReference type="InterPro" id="IPR011050">
    <property type="entry name" value="Pectin_lyase_fold/virulence"/>
</dbReference>
<comment type="caution">
    <text evidence="14">The sequence shown here is derived from an EMBL/GenBank/DDBJ whole genome shotgun (WGS) entry which is preliminary data.</text>
</comment>
<sequence>MAAKKKVAVAGLASVLLVAMVVAVAVTVTKKNGGADSGAAPVSTASKAVQAICSPTDYKATCEQSLSKANTTDPKELIEVAFNATIDSIVEGIKNSTLLKQAAADDSTKQALAICEEVLGTAVDDLKRSGGKLSEIDVSKVDGYVEDLRTWLSAVITYQETCIDAFENTTGDTGEKMKKLLKNARELSSNGLAMVTDITSIISSLPMGNVGSSRKLLAEDEGRILYHKDPSEYESGTEPKFLGKVSRQLLAHVKPNAVVAQDGSGHFKTINAAIATVPKKNNVPFLIYVKAGLYKEHVEIPKGANKIVLFGDGPFKTRITGNKNFAGGVKTFQSATVAVNADDFFARDIAIENTAGPEGHQAVALRVSGDRAVFFNVNIDGFQDTLYTHTYRQFYRDCTISGTIDFIFGDALSIFQNCRFVVRKPMEHQACMLTAQGRVDPRSTGAIIIQNGDISAEPAFLAARPPIDAYLGRPWKELSRTIIMQSNIGGFINPAGWSPWMGNFALDTLYYGEYQNRGPGSNLAHRVHWKGIRQITPQIAASWAPGRAFAGDYWIRATGIPYVA</sequence>
<dbReference type="SUPFAM" id="SSF101148">
    <property type="entry name" value="Plant invertase/pectin methylesterase inhibitor"/>
    <property type="match status" value="1"/>
</dbReference>